<evidence type="ECO:0000256" key="15">
    <source>
        <dbReference type="ARBA" id="ARBA00048176"/>
    </source>
</evidence>
<protein>
    <recommendedName>
        <fullName evidence="16">Probable oxaloacetate decarboxylase gamma chain</fullName>
        <ecNumber evidence="16">7.2.4.2</ecNumber>
    </recommendedName>
</protein>
<evidence type="ECO:0000256" key="8">
    <source>
        <dbReference type="ARBA" id="ARBA00022692"/>
    </source>
</evidence>
<reference evidence="18 19" key="1">
    <citation type="submission" date="2024-03" db="EMBL/GenBank/DDBJ databases">
        <title>Pseudoalteromonas qingdaonensis sp. nov., isolated from the intestines of marine benthic organisms.</title>
        <authorList>
            <person name="Lin X."/>
            <person name="Fang S."/>
            <person name="Hu X."/>
        </authorList>
    </citation>
    <scope>NUCLEOTIDE SEQUENCE [LARGE SCALE GENOMIC DNA]</scope>
    <source>
        <strain evidence="18 19">YIC-827</strain>
    </source>
</reference>
<evidence type="ECO:0000256" key="6">
    <source>
        <dbReference type="ARBA" id="ARBA00022448"/>
    </source>
</evidence>
<feature type="transmembrane region" description="Helical" evidence="16 17">
    <location>
        <begin position="6"/>
        <end position="29"/>
    </location>
</feature>
<organism evidence="18 19">
    <name type="scientific">Pseudoalteromonas qingdaonensis</name>
    <dbReference type="NCBI Taxonomy" id="3131913"/>
    <lineage>
        <taxon>Bacteria</taxon>
        <taxon>Pseudomonadati</taxon>
        <taxon>Pseudomonadota</taxon>
        <taxon>Gammaproteobacteria</taxon>
        <taxon>Alteromonadales</taxon>
        <taxon>Pseudoalteromonadaceae</taxon>
        <taxon>Pseudoalteromonas</taxon>
    </lineage>
</organism>
<dbReference type="Pfam" id="PF04277">
    <property type="entry name" value="OAD_gamma"/>
    <property type="match status" value="1"/>
</dbReference>
<evidence type="ECO:0000256" key="13">
    <source>
        <dbReference type="ARBA" id="ARBA00023136"/>
    </source>
</evidence>
<evidence type="ECO:0000313" key="19">
    <source>
        <dbReference type="Proteomes" id="UP001447008"/>
    </source>
</evidence>
<dbReference type="HAMAP" id="MF_00404">
    <property type="entry name" value="OadG"/>
    <property type="match status" value="1"/>
</dbReference>
<evidence type="ECO:0000256" key="9">
    <source>
        <dbReference type="ARBA" id="ARBA00022967"/>
    </source>
</evidence>
<evidence type="ECO:0000256" key="14">
    <source>
        <dbReference type="ARBA" id="ARBA00023201"/>
    </source>
</evidence>
<keyword evidence="14 16" id="KW-0739">Sodium transport</keyword>
<keyword evidence="19" id="KW-1185">Reference proteome</keyword>
<dbReference type="InterPro" id="IPR005899">
    <property type="entry name" value="Na_pump_deCOase"/>
</dbReference>
<comment type="similarity">
    <text evidence="4 16 17">Belongs to the OadG family.</text>
</comment>
<keyword evidence="9 16" id="KW-1278">Translocase</keyword>
<keyword evidence="10 16" id="KW-1133">Transmembrane helix</keyword>
<evidence type="ECO:0000256" key="7">
    <source>
        <dbReference type="ARBA" id="ARBA00022475"/>
    </source>
</evidence>
<keyword evidence="8 16" id="KW-0812">Transmembrane</keyword>
<comment type="catalytic activity">
    <reaction evidence="15 16 17">
        <text>oxaloacetate + 2 Na(+)(in) + H(+) = pyruvate + 2 Na(+)(out) + CO2</text>
        <dbReference type="Rhea" id="RHEA:57724"/>
        <dbReference type="ChEBI" id="CHEBI:15361"/>
        <dbReference type="ChEBI" id="CHEBI:15378"/>
        <dbReference type="ChEBI" id="CHEBI:16452"/>
        <dbReference type="ChEBI" id="CHEBI:16526"/>
        <dbReference type="ChEBI" id="CHEBI:29101"/>
        <dbReference type="EC" id="7.2.4.2"/>
    </reaction>
</comment>
<evidence type="ECO:0000256" key="1">
    <source>
        <dbReference type="ARBA" id="ARBA00001959"/>
    </source>
</evidence>
<evidence type="ECO:0000256" key="11">
    <source>
        <dbReference type="ARBA" id="ARBA00023053"/>
    </source>
</evidence>
<proteinExistence type="inferred from homology"/>
<evidence type="ECO:0000313" key="18">
    <source>
        <dbReference type="EMBL" id="MEM0516434.1"/>
    </source>
</evidence>
<evidence type="ECO:0000256" key="3">
    <source>
        <dbReference type="ARBA" id="ARBA00004162"/>
    </source>
</evidence>
<comment type="subunit">
    <text evidence="5 16">Heterotrimer of an alpha, a beta and a gamma subunit.</text>
</comment>
<comment type="subcellular location">
    <subcellularLocation>
        <location evidence="3 16 17">Cell membrane</location>
        <topology evidence="3 16 17">Single-pass membrane protein</topology>
    </subcellularLocation>
</comment>
<evidence type="ECO:0000256" key="2">
    <source>
        <dbReference type="ARBA" id="ARBA00003002"/>
    </source>
</evidence>
<dbReference type="RefSeq" id="WP_342679922.1">
    <property type="nucleotide sequence ID" value="NZ_JBCGCU010000018.1"/>
</dbReference>
<keyword evidence="13 16" id="KW-0472">Membrane</keyword>
<keyword evidence="6 16" id="KW-0813">Transport</keyword>
<dbReference type="Proteomes" id="UP001447008">
    <property type="component" value="Unassembled WGS sequence"/>
</dbReference>
<comment type="caution">
    <text evidence="18">The sequence shown here is derived from an EMBL/GenBank/DDBJ whole genome shotgun (WGS) entry which is preliminary data.</text>
</comment>
<comment type="function">
    <text evidence="2 16 17">Catalyzes the decarboxylation of oxaloacetate coupled to Na(+) translocation.</text>
</comment>
<keyword evidence="11 16" id="KW-0915">Sodium</keyword>
<sequence>MNITALMLEAAGLMVTGMLVVFMFLLLLIGALKLMSHFLQEDQSTGAQLSTSKGPIAQGIPKAHIAAIAAAVHQYRKQ</sequence>
<evidence type="ECO:0000256" key="5">
    <source>
        <dbReference type="ARBA" id="ARBA00011869"/>
    </source>
</evidence>
<evidence type="ECO:0000256" key="16">
    <source>
        <dbReference type="HAMAP-Rule" id="MF_00404"/>
    </source>
</evidence>
<keyword evidence="12 16" id="KW-0406">Ion transport</keyword>
<name>A0ABU9MYY1_9GAMM</name>
<dbReference type="NCBIfam" id="TIGR01195">
    <property type="entry name" value="oadG_fam"/>
    <property type="match status" value="1"/>
</dbReference>
<dbReference type="EC" id="7.2.4.2" evidence="16"/>
<evidence type="ECO:0000256" key="12">
    <source>
        <dbReference type="ARBA" id="ARBA00023065"/>
    </source>
</evidence>
<gene>
    <name evidence="16" type="primary">oadG</name>
    <name evidence="18" type="ORF">WCN91_13590</name>
</gene>
<dbReference type="InterPro" id="IPR023424">
    <property type="entry name" value="OadG"/>
</dbReference>
<evidence type="ECO:0000256" key="17">
    <source>
        <dbReference type="RuleBase" id="RU004278"/>
    </source>
</evidence>
<evidence type="ECO:0000256" key="4">
    <source>
        <dbReference type="ARBA" id="ARBA00005844"/>
    </source>
</evidence>
<evidence type="ECO:0000256" key="10">
    <source>
        <dbReference type="ARBA" id="ARBA00022989"/>
    </source>
</evidence>
<accession>A0ABU9MYY1</accession>
<comment type="cofactor">
    <cofactor evidence="1 16 17">
        <name>Na(+)</name>
        <dbReference type="ChEBI" id="CHEBI:29101"/>
    </cofactor>
</comment>
<dbReference type="EMBL" id="JBCGCU010000018">
    <property type="protein sequence ID" value="MEM0516434.1"/>
    <property type="molecule type" value="Genomic_DNA"/>
</dbReference>
<keyword evidence="7 16" id="KW-1003">Cell membrane</keyword>